<protein>
    <submittedName>
        <fullName evidence="2">Uncharacterized protein</fullName>
    </submittedName>
</protein>
<dbReference type="EMBL" id="CAJHNH020004546">
    <property type="protein sequence ID" value="CAG5131235.1"/>
    <property type="molecule type" value="Genomic_DNA"/>
</dbReference>
<organism evidence="2 3">
    <name type="scientific">Candidula unifasciata</name>
    <dbReference type="NCBI Taxonomy" id="100452"/>
    <lineage>
        <taxon>Eukaryota</taxon>
        <taxon>Metazoa</taxon>
        <taxon>Spiralia</taxon>
        <taxon>Lophotrochozoa</taxon>
        <taxon>Mollusca</taxon>
        <taxon>Gastropoda</taxon>
        <taxon>Heterobranchia</taxon>
        <taxon>Euthyneura</taxon>
        <taxon>Panpulmonata</taxon>
        <taxon>Eupulmonata</taxon>
        <taxon>Stylommatophora</taxon>
        <taxon>Helicina</taxon>
        <taxon>Helicoidea</taxon>
        <taxon>Geomitridae</taxon>
        <taxon>Candidula</taxon>
    </lineage>
</organism>
<reference evidence="2" key="1">
    <citation type="submission" date="2021-04" db="EMBL/GenBank/DDBJ databases">
        <authorList>
            <consortium name="Molecular Ecology Group"/>
        </authorList>
    </citation>
    <scope>NUCLEOTIDE SEQUENCE</scope>
</reference>
<feature type="non-terminal residue" evidence="2">
    <location>
        <position position="1"/>
    </location>
</feature>
<gene>
    <name evidence="2" type="ORF">CUNI_LOCUS16793</name>
</gene>
<name>A0A8S3ZUN5_9EUPU</name>
<dbReference type="Proteomes" id="UP000678393">
    <property type="component" value="Unassembled WGS sequence"/>
</dbReference>
<proteinExistence type="predicted"/>
<evidence type="ECO:0000313" key="3">
    <source>
        <dbReference type="Proteomes" id="UP000678393"/>
    </source>
</evidence>
<sequence>MSGARFTVTKTGGEDQPITDATGGYGSVPPSGIQFAPHSGKDYAVVY</sequence>
<evidence type="ECO:0000256" key="1">
    <source>
        <dbReference type="SAM" id="MobiDB-lite"/>
    </source>
</evidence>
<comment type="caution">
    <text evidence="2">The sequence shown here is derived from an EMBL/GenBank/DDBJ whole genome shotgun (WGS) entry which is preliminary data.</text>
</comment>
<accession>A0A8S3ZUN5</accession>
<evidence type="ECO:0000313" key="2">
    <source>
        <dbReference type="EMBL" id="CAG5131235.1"/>
    </source>
</evidence>
<dbReference type="AlphaFoldDB" id="A0A8S3ZUN5"/>
<keyword evidence="3" id="KW-1185">Reference proteome</keyword>
<feature type="region of interest" description="Disordered" evidence="1">
    <location>
        <begin position="1"/>
        <end position="33"/>
    </location>
</feature>